<comment type="caution">
    <text evidence="1">The sequence shown here is derived from an EMBL/GenBank/DDBJ whole genome shotgun (WGS) entry which is preliminary data.</text>
</comment>
<gene>
    <name evidence="1" type="ORF">PFR001_LOCUS2021</name>
</gene>
<organism evidence="1 2">
    <name type="scientific">Peronospora farinosa</name>
    <dbReference type="NCBI Taxonomy" id="134698"/>
    <lineage>
        <taxon>Eukaryota</taxon>
        <taxon>Sar</taxon>
        <taxon>Stramenopiles</taxon>
        <taxon>Oomycota</taxon>
        <taxon>Peronosporomycetes</taxon>
        <taxon>Peronosporales</taxon>
        <taxon>Peronosporaceae</taxon>
        <taxon>Peronospora</taxon>
    </lineage>
</organism>
<keyword evidence="2" id="KW-1185">Reference proteome</keyword>
<sequence length="364" mass="41475">MRLDSILFVAGLSACINASSTHSISSSAKSIASHQEDVFADGIGVETINEERTLNIPGFDTVVENINLMASSRMVKMLDGKSMFEAYKTLQLHKGIPFRKKRYNTWIGNLDNAFPHPFKTELKVSKDHEEESFLMVLKALIKAQKREDIQGELNKALIEFWTLKKMSSDAVFKLLKLNKLTDYTQYIKLLSMWVDFSKSSDVNMRSAIVHYHDSTRLRILARLSKIMGTEEVVQPLQDSLVDTWNLEKRSAENLFSKLKLLKKGRSDIYFDMWVNFAGKFKHEKTEKTSLITAARAVYGDIPLGKMLEAAWRKSTDATATPLLIELFRQWNADTKSHQLDIDNKLEGDLQSSYKAYISAFVKAI</sequence>
<proteinExistence type="predicted"/>
<evidence type="ECO:0000313" key="2">
    <source>
        <dbReference type="Proteomes" id="UP001157938"/>
    </source>
</evidence>
<protein>
    <recommendedName>
        <fullName evidence="3">RxLR effector protein</fullName>
    </recommendedName>
</protein>
<evidence type="ECO:0008006" key="3">
    <source>
        <dbReference type="Google" id="ProtNLM"/>
    </source>
</evidence>
<reference evidence="1 2" key="1">
    <citation type="submission" date="2021-11" db="EMBL/GenBank/DDBJ databases">
        <authorList>
            <person name="Islam A."/>
            <person name="Islam S."/>
            <person name="Flora M.S."/>
            <person name="Rahman M."/>
            <person name="Ziaur R.M."/>
            <person name="Epstein J.H."/>
            <person name="Hassan M."/>
            <person name="Klassen M."/>
            <person name="Woodard K."/>
            <person name="Webb A."/>
            <person name="Webby R.J."/>
            <person name="El Zowalaty M.E."/>
        </authorList>
    </citation>
    <scope>NUCLEOTIDE SEQUENCE [LARGE SCALE GENOMIC DNA]</scope>
    <source>
        <strain evidence="1">Pf1</strain>
    </source>
</reference>
<dbReference type="EMBL" id="CAKLBC010000446">
    <property type="protein sequence ID" value="CAH0486386.1"/>
    <property type="molecule type" value="Genomic_DNA"/>
</dbReference>
<name>A0ABN8BZR5_9STRA</name>
<accession>A0ABN8BZR5</accession>
<dbReference type="PROSITE" id="PS51257">
    <property type="entry name" value="PROKAR_LIPOPROTEIN"/>
    <property type="match status" value="1"/>
</dbReference>
<dbReference type="Proteomes" id="UP001157938">
    <property type="component" value="Unassembled WGS sequence"/>
</dbReference>
<evidence type="ECO:0000313" key="1">
    <source>
        <dbReference type="EMBL" id="CAH0486386.1"/>
    </source>
</evidence>